<evidence type="ECO:0000313" key="2">
    <source>
        <dbReference type="Proteomes" id="UP000466442"/>
    </source>
</evidence>
<accession>A0A8S9X0P2</accession>
<sequence length="47" mass="5211">MYFEAFSAHCGAVVCSRLNRLLTESHESSTIYLVDNAVRGGDGEQYL</sequence>
<organism evidence="1 2">
    <name type="scientific">Apolygus lucorum</name>
    <name type="common">Small green plant bug</name>
    <name type="synonym">Lygocoris lucorum</name>
    <dbReference type="NCBI Taxonomy" id="248454"/>
    <lineage>
        <taxon>Eukaryota</taxon>
        <taxon>Metazoa</taxon>
        <taxon>Ecdysozoa</taxon>
        <taxon>Arthropoda</taxon>
        <taxon>Hexapoda</taxon>
        <taxon>Insecta</taxon>
        <taxon>Pterygota</taxon>
        <taxon>Neoptera</taxon>
        <taxon>Paraneoptera</taxon>
        <taxon>Hemiptera</taxon>
        <taxon>Heteroptera</taxon>
        <taxon>Panheteroptera</taxon>
        <taxon>Cimicomorpha</taxon>
        <taxon>Miridae</taxon>
        <taxon>Mirini</taxon>
        <taxon>Apolygus</taxon>
    </lineage>
</organism>
<gene>
    <name evidence="1" type="ORF">GE061_004430</name>
</gene>
<comment type="caution">
    <text evidence="1">The sequence shown here is derived from an EMBL/GenBank/DDBJ whole genome shotgun (WGS) entry which is preliminary data.</text>
</comment>
<dbReference type="AlphaFoldDB" id="A0A8S9X0P2"/>
<keyword evidence="2" id="KW-1185">Reference proteome</keyword>
<dbReference type="EMBL" id="WIXP02000012">
    <property type="protein sequence ID" value="KAF6202034.1"/>
    <property type="molecule type" value="Genomic_DNA"/>
</dbReference>
<feature type="non-terminal residue" evidence="1">
    <location>
        <position position="47"/>
    </location>
</feature>
<proteinExistence type="predicted"/>
<reference evidence="1" key="1">
    <citation type="journal article" date="2021" name="Mol. Ecol. Resour.">
        <title>Apolygus lucorum genome provides insights into omnivorousness and mesophyll feeding.</title>
        <authorList>
            <person name="Liu Y."/>
            <person name="Liu H."/>
            <person name="Wang H."/>
            <person name="Huang T."/>
            <person name="Liu B."/>
            <person name="Yang B."/>
            <person name="Yin L."/>
            <person name="Li B."/>
            <person name="Zhang Y."/>
            <person name="Zhang S."/>
            <person name="Jiang F."/>
            <person name="Zhang X."/>
            <person name="Ren Y."/>
            <person name="Wang B."/>
            <person name="Wang S."/>
            <person name="Lu Y."/>
            <person name="Wu K."/>
            <person name="Fan W."/>
            <person name="Wang G."/>
        </authorList>
    </citation>
    <scope>NUCLEOTIDE SEQUENCE</scope>
    <source>
        <strain evidence="1">12Hb</strain>
    </source>
</reference>
<name>A0A8S9X0P2_APOLU</name>
<dbReference type="Proteomes" id="UP000466442">
    <property type="component" value="Linkage Group LG12"/>
</dbReference>
<protein>
    <submittedName>
        <fullName evidence="1">Uncharacterized protein</fullName>
    </submittedName>
</protein>
<evidence type="ECO:0000313" key="1">
    <source>
        <dbReference type="EMBL" id="KAF6202034.1"/>
    </source>
</evidence>